<dbReference type="Proteomes" id="UP001420932">
    <property type="component" value="Unassembled WGS sequence"/>
</dbReference>
<keyword evidence="3" id="KW-1185">Reference proteome</keyword>
<feature type="transmembrane region" description="Helical" evidence="1">
    <location>
        <begin position="6"/>
        <end position="25"/>
    </location>
</feature>
<gene>
    <name evidence="2" type="ORF">Syun_004345</name>
</gene>
<protein>
    <submittedName>
        <fullName evidence="2">Uncharacterized protein</fullName>
    </submittedName>
</protein>
<sequence length="130" mass="14624">MGLGRLAVSGTVLAGGLGLILLLLWRSEKEHKKKITPLMHYTITLGEQRSGALRDDRDSLTERRNRIQRSLLDEAALDPTGLFAYRLHVVFGNDRDRSFKKAVETAEEEGKVSLVAWVAELYANGKHFDF</sequence>
<dbReference type="EMBL" id="JBBNAF010000002">
    <property type="protein sequence ID" value="KAK9163443.1"/>
    <property type="molecule type" value="Genomic_DNA"/>
</dbReference>
<keyword evidence="1" id="KW-1133">Transmembrane helix</keyword>
<dbReference type="AlphaFoldDB" id="A0AAP0L487"/>
<accession>A0AAP0L487</accession>
<organism evidence="2 3">
    <name type="scientific">Stephania yunnanensis</name>
    <dbReference type="NCBI Taxonomy" id="152371"/>
    <lineage>
        <taxon>Eukaryota</taxon>
        <taxon>Viridiplantae</taxon>
        <taxon>Streptophyta</taxon>
        <taxon>Embryophyta</taxon>
        <taxon>Tracheophyta</taxon>
        <taxon>Spermatophyta</taxon>
        <taxon>Magnoliopsida</taxon>
        <taxon>Ranunculales</taxon>
        <taxon>Menispermaceae</taxon>
        <taxon>Menispermoideae</taxon>
        <taxon>Cissampelideae</taxon>
        <taxon>Stephania</taxon>
    </lineage>
</organism>
<comment type="caution">
    <text evidence="2">The sequence shown here is derived from an EMBL/GenBank/DDBJ whole genome shotgun (WGS) entry which is preliminary data.</text>
</comment>
<evidence type="ECO:0000256" key="1">
    <source>
        <dbReference type="SAM" id="Phobius"/>
    </source>
</evidence>
<keyword evidence="1" id="KW-0472">Membrane</keyword>
<proteinExistence type="predicted"/>
<evidence type="ECO:0000313" key="2">
    <source>
        <dbReference type="EMBL" id="KAK9163443.1"/>
    </source>
</evidence>
<reference evidence="2 3" key="1">
    <citation type="submission" date="2024-01" db="EMBL/GenBank/DDBJ databases">
        <title>Genome assemblies of Stephania.</title>
        <authorList>
            <person name="Yang L."/>
        </authorList>
    </citation>
    <scope>NUCLEOTIDE SEQUENCE [LARGE SCALE GENOMIC DNA]</scope>
    <source>
        <strain evidence="2">YNDBR</strain>
        <tissue evidence="2">Leaf</tissue>
    </source>
</reference>
<name>A0AAP0L487_9MAGN</name>
<evidence type="ECO:0000313" key="3">
    <source>
        <dbReference type="Proteomes" id="UP001420932"/>
    </source>
</evidence>
<keyword evidence="1" id="KW-0812">Transmembrane</keyword>